<proteinExistence type="predicted"/>
<name>A0A2N3L787_9PROT</name>
<dbReference type="PANTHER" id="PTHR35175:SF2">
    <property type="entry name" value="DUF1289 DOMAIN-CONTAINING PROTEIN"/>
    <property type="match status" value="1"/>
</dbReference>
<keyword evidence="3" id="KW-1185">Reference proteome</keyword>
<organism evidence="2 3">
    <name type="scientific">Thalassospira lohafexi</name>
    <dbReference type="NCBI Taxonomy" id="744227"/>
    <lineage>
        <taxon>Bacteria</taxon>
        <taxon>Pseudomonadati</taxon>
        <taxon>Pseudomonadota</taxon>
        <taxon>Alphaproteobacteria</taxon>
        <taxon>Rhodospirillales</taxon>
        <taxon>Thalassospiraceae</taxon>
        <taxon>Thalassospira</taxon>
    </lineage>
</organism>
<evidence type="ECO:0000313" key="2">
    <source>
        <dbReference type="EMBL" id="PKR58642.1"/>
    </source>
</evidence>
<gene>
    <name evidence="2" type="ORF">COO92_07140</name>
</gene>
<evidence type="ECO:0000256" key="1">
    <source>
        <dbReference type="SAM" id="MobiDB-lite"/>
    </source>
</evidence>
<sequence length="72" mass="7645">MPVKSPCTGVCVLDAKTGYCAGCFRTGEEIGSWMGLSDGGKKRIISQITKRRTNSNPASAKSTSNTPETAQY</sequence>
<dbReference type="Pfam" id="PF06945">
    <property type="entry name" value="DUF1289"/>
    <property type="match status" value="1"/>
</dbReference>
<accession>A0A2N3L787</accession>
<dbReference type="EMBL" id="NXGX01000003">
    <property type="protein sequence ID" value="PKR58642.1"/>
    <property type="molecule type" value="Genomic_DNA"/>
</dbReference>
<dbReference type="AlphaFoldDB" id="A0A2N3L787"/>
<feature type="region of interest" description="Disordered" evidence="1">
    <location>
        <begin position="48"/>
        <end position="72"/>
    </location>
</feature>
<dbReference type="PANTHER" id="PTHR35175">
    <property type="entry name" value="DUF1289 DOMAIN-CONTAINING PROTEIN"/>
    <property type="match status" value="1"/>
</dbReference>
<protein>
    <recommendedName>
        <fullName evidence="4">DUF1289 domain-containing protein</fullName>
    </recommendedName>
</protein>
<comment type="caution">
    <text evidence="2">The sequence shown here is derived from an EMBL/GenBank/DDBJ whole genome shotgun (WGS) entry which is preliminary data.</text>
</comment>
<evidence type="ECO:0000313" key="3">
    <source>
        <dbReference type="Proteomes" id="UP000233332"/>
    </source>
</evidence>
<feature type="compositionally biased region" description="Polar residues" evidence="1">
    <location>
        <begin position="54"/>
        <end position="72"/>
    </location>
</feature>
<dbReference type="Proteomes" id="UP000233332">
    <property type="component" value="Unassembled WGS sequence"/>
</dbReference>
<dbReference type="RefSeq" id="WP_101301028.1">
    <property type="nucleotide sequence ID" value="NZ_NXGX01000003.1"/>
</dbReference>
<dbReference type="InterPro" id="IPR010710">
    <property type="entry name" value="DUF1289"/>
</dbReference>
<reference evidence="2 3" key="1">
    <citation type="submission" date="2017-09" db="EMBL/GenBank/DDBJ databases">
        <title>Biodiversity and function of Thalassospira species in the particle-attached aromatic-hydrocarbon-degrading consortia from the surface seawater of the China South Sea.</title>
        <authorList>
            <person name="Dong C."/>
            <person name="Lai Q."/>
            <person name="Shao Z."/>
        </authorList>
    </citation>
    <scope>NUCLEOTIDE SEQUENCE [LARGE SCALE GENOMIC DNA]</scope>
    <source>
        <strain evidence="2 3">139Z-12</strain>
    </source>
</reference>
<evidence type="ECO:0008006" key="4">
    <source>
        <dbReference type="Google" id="ProtNLM"/>
    </source>
</evidence>